<protein>
    <recommendedName>
        <fullName evidence="5">Aconitase/3-isopropylmalate dehydratase large subunit alpha/beta/alpha domain-containing protein</fullName>
    </recommendedName>
</protein>
<dbReference type="Pfam" id="PF00330">
    <property type="entry name" value="Aconitase"/>
    <property type="match status" value="1"/>
</dbReference>
<evidence type="ECO:0000313" key="6">
    <source>
        <dbReference type="EMBL" id="GAJ18059.1"/>
    </source>
</evidence>
<dbReference type="InterPro" id="IPR001030">
    <property type="entry name" value="Acoase/IPM_deHydtase_lsu_aba"/>
</dbReference>
<dbReference type="SUPFAM" id="SSF53732">
    <property type="entry name" value="Aconitase iron-sulfur domain"/>
    <property type="match status" value="1"/>
</dbReference>
<gene>
    <name evidence="6" type="ORF">S12H4_59730</name>
</gene>
<feature type="non-terminal residue" evidence="6">
    <location>
        <position position="1"/>
    </location>
</feature>
<dbReference type="PANTHER" id="PTHR43822:SF2">
    <property type="entry name" value="HOMOACONITASE, MITOCHONDRIAL"/>
    <property type="match status" value="1"/>
</dbReference>
<keyword evidence="1" id="KW-0479">Metal-binding</keyword>
<keyword evidence="4" id="KW-0456">Lyase</keyword>
<evidence type="ECO:0000259" key="5">
    <source>
        <dbReference type="Pfam" id="PF00330"/>
    </source>
</evidence>
<dbReference type="GO" id="GO:0016829">
    <property type="term" value="F:lyase activity"/>
    <property type="evidence" value="ECO:0007669"/>
    <property type="project" value="UniProtKB-KW"/>
</dbReference>
<comment type="caution">
    <text evidence="6">The sequence shown here is derived from an EMBL/GenBank/DDBJ whole genome shotgun (WGS) entry which is preliminary data.</text>
</comment>
<dbReference type="AlphaFoldDB" id="X1UKM3"/>
<evidence type="ECO:0000256" key="2">
    <source>
        <dbReference type="ARBA" id="ARBA00023004"/>
    </source>
</evidence>
<accession>X1UKM3</accession>
<dbReference type="GO" id="GO:0051536">
    <property type="term" value="F:iron-sulfur cluster binding"/>
    <property type="evidence" value="ECO:0007669"/>
    <property type="project" value="UniProtKB-KW"/>
</dbReference>
<proteinExistence type="predicted"/>
<dbReference type="GO" id="GO:0043436">
    <property type="term" value="P:oxoacid metabolic process"/>
    <property type="evidence" value="ECO:0007669"/>
    <property type="project" value="UniProtKB-ARBA"/>
</dbReference>
<dbReference type="InterPro" id="IPR050067">
    <property type="entry name" value="IPM_dehydratase_rel_enz"/>
</dbReference>
<name>X1UKM3_9ZZZZ</name>
<dbReference type="Gene3D" id="3.30.499.10">
    <property type="entry name" value="Aconitase, domain 3"/>
    <property type="match status" value="1"/>
</dbReference>
<evidence type="ECO:0000256" key="4">
    <source>
        <dbReference type="ARBA" id="ARBA00023239"/>
    </source>
</evidence>
<evidence type="ECO:0000256" key="3">
    <source>
        <dbReference type="ARBA" id="ARBA00023014"/>
    </source>
</evidence>
<dbReference type="PANTHER" id="PTHR43822">
    <property type="entry name" value="HOMOACONITASE, MITOCHONDRIAL-RELATED"/>
    <property type="match status" value="1"/>
</dbReference>
<keyword evidence="2" id="KW-0408">Iron</keyword>
<evidence type="ECO:0000256" key="1">
    <source>
        <dbReference type="ARBA" id="ARBA00022723"/>
    </source>
</evidence>
<organism evidence="6">
    <name type="scientific">marine sediment metagenome</name>
    <dbReference type="NCBI Taxonomy" id="412755"/>
    <lineage>
        <taxon>unclassified sequences</taxon>
        <taxon>metagenomes</taxon>
        <taxon>ecological metagenomes</taxon>
    </lineage>
</organism>
<dbReference type="EMBL" id="BARW01039114">
    <property type="protein sequence ID" value="GAJ18059.1"/>
    <property type="molecule type" value="Genomic_DNA"/>
</dbReference>
<dbReference type="InterPro" id="IPR036008">
    <property type="entry name" value="Aconitase_4Fe-4S_dom"/>
</dbReference>
<keyword evidence="3" id="KW-0411">Iron-sulfur</keyword>
<dbReference type="InterPro" id="IPR015931">
    <property type="entry name" value="Acnase/IPM_dHydase_lsu_aba_1/3"/>
</dbReference>
<reference evidence="6" key="1">
    <citation type="journal article" date="2014" name="Front. Microbiol.">
        <title>High frequency of phylogenetically diverse reductive dehalogenase-homologous genes in deep subseafloor sedimentary metagenomes.</title>
        <authorList>
            <person name="Kawai M."/>
            <person name="Futagami T."/>
            <person name="Toyoda A."/>
            <person name="Takaki Y."/>
            <person name="Nishi S."/>
            <person name="Hori S."/>
            <person name="Arai W."/>
            <person name="Tsubouchi T."/>
            <person name="Morono Y."/>
            <person name="Uchiyama I."/>
            <person name="Ito T."/>
            <person name="Fujiyama A."/>
            <person name="Inagaki F."/>
            <person name="Takami H."/>
        </authorList>
    </citation>
    <scope>NUCLEOTIDE SEQUENCE</scope>
    <source>
        <strain evidence="6">Expedition CK06-06</strain>
    </source>
</reference>
<dbReference type="GO" id="GO:0046872">
    <property type="term" value="F:metal ion binding"/>
    <property type="evidence" value="ECO:0007669"/>
    <property type="project" value="UniProtKB-KW"/>
</dbReference>
<feature type="domain" description="Aconitase/3-isopropylmalate dehydratase large subunit alpha/beta/alpha" evidence="5">
    <location>
        <begin position="6"/>
        <end position="153"/>
    </location>
</feature>
<sequence length="153" mass="16299">FVIVSVDLCMVQDGTGPLAIKQLRKLKRGGALSGPGKVVDCGIFAPEKTIIFLDHAVPPPRKELSNVQRELRDFARETKVKLSEIGEGISHQRLVESFVNPGDIVIGADSHTCTSGALAAFATGMGSTDVAVVMATGKTWIRVPLTFLINVEG</sequence>
<feature type="non-terminal residue" evidence="6">
    <location>
        <position position="153"/>
    </location>
</feature>